<keyword evidence="1" id="KW-0812">Transmembrane</keyword>
<sequence length="90" mass="10421">MPRKTKKQKIDAEKRRTTDIATTSLVKREFEFNFDDKILTNHQKSQAKKSEISLSSGNPRLILLDLIKTVILAGLIFSLEIVIYFAWLKK</sequence>
<evidence type="ECO:0000313" key="3">
    <source>
        <dbReference type="Proteomes" id="UP000178659"/>
    </source>
</evidence>
<accession>A0A1G1VEH2</accession>
<evidence type="ECO:0000256" key="1">
    <source>
        <dbReference type="SAM" id="Phobius"/>
    </source>
</evidence>
<dbReference type="EMBL" id="MHCC01000008">
    <property type="protein sequence ID" value="OGY13840.1"/>
    <property type="molecule type" value="Genomic_DNA"/>
</dbReference>
<evidence type="ECO:0000313" key="2">
    <source>
        <dbReference type="EMBL" id="OGY13840.1"/>
    </source>
</evidence>
<gene>
    <name evidence="2" type="ORF">A3A77_03625</name>
</gene>
<dbReference type="AlphaFoldDB" id="A0A1G1VEH2"/>
<keyword evidence="1" id="KW-1133">Transmembrane helix</keyword>
<name>A0A1G1VEH2_9BACT</name>
<reference evidence="2 3" key="1">
    <citation type="journal article" date="2016" name="Nat. Commun.">
        <title>Thousands of microbial genomes shed light on interconnected biogeochemical processes in an aquifer system.</title>
        <authorList>
            <person name="Anantharaman K."/>
            <person name="Brown C.T."/>
            <person name="Hug L.A."/>
            <person name="Sharon I."/>
            <person name="Castelle C.J."/>
            <person name="Probst A.J."/>
            <person name="Thomas B.C."/>
            <person name="Singh A."/>
            <person name="Wilkins M.J."/>
            <person name="Karaoz U."/>
            <person name="Brodie E.L."/>
            <person name="Williams K.H."/>
            <person name="Hubbard S.S."/>
            <person name="Banfield J.F."/>
        </authorList>
    </citation>
    <scope>NUCLEOTIDE SEQUENCE [LARGE SCALE GENOMIC DNA]</scope>
</reference>
<organism evidence="2 3">
    <name type="scientific">Candidatus Blackburnbacteria bacterium RIFCSPLOWO2_01_FULL_40_20</name>
    <dbReference type="NCBI Taxonomy" id="1797519"/>
    <lineage>
        <taxon>Bacteria</taxon>
        <taxon>Candidatus Blackburniibacteriota</taxon>
    </lineage>
</organism>
<dbReference type="Proteomes" id="UP000178659">
    <property type="component" value="Unassembled WGS sequence"/>
</dbReference>
<comment type="caution">
    <text evidence="2">The sequence shown here is derived from an EMBL/GenBank/DDBJ whole genome shotgun (WGS) entry which is preliminary data.</text>
</comment>
<keyword evidence="1" id="KW-0472">Membrane</keyword>
<feature type="transmembrane region" description="Helical" evidence="1">
    <location>
        <begin position="66"/>
        <end position="87"/>
    </location>
</feature>
<proteinExistence type="predicted"/>
<protein>
    <submittedName>
        <fullName evidence="2">Uncharacterized protein</fullName>
    </submittedName>
</protein>